<gene>
    <name evidence="1" type="ORF">B296_00038099</name>
</gene>
<feature type="non-terminal residue" evidence="1">
    <location>
        <position position="1"/>
    </location>
</feature>
<protein>
    <recommendedName>
        <fullName evidence="3">Mediator of RNA polymerase II transcription subunit 14</fullName>
    </recommendedName>
</protein>
<dbReference type="GO" id="GO:0016592">
    <property type="term" value="C:mediator complex"/>
    <property type="evidence" value="ECO:0007669"/>
    <property type="project" value="InterPro"/>
</dbReference>
<reference evidence="1 2" key="1">
    <citation type="journal article" date="2014" name="Agronomy (Basel)">
        <title>A Draft Genome Sequence for Ensete ventricosum, the Drought-Tolerant Tree Against Hunger.</title>
        <authorList>
            <person name="Harrison J."/>
            <person name="Moore K.A."/>
            <person name="Paszkiewicz K."/>
            <person name="Jones T."/>
            <person name="Grant M."/>
            <person name="Ambacheew D."/>
            <person name="Muzemil S."/>
            <person name="Studholme D.J."/>
        </authorList>
    </citation>
    <scope>NUCLEOTIDE SEQUENCE [LARGE SCALE GENOMIC DNA]</scope>
</reference>
<evidence type="ECO:0000313" key="2">
    <source>
        <dbReference type="Proteomes" id="UP000287651"/>
    </source>
</evidence>
<evidence type="ECO:0008006" key="3">
    <source>
        <dbReference type="Google" id="ProtNLM"/>
    </source>
</evidence>
<dbReference type="GO" id="GO:0006357">
    <property type="term" value="P:regulation of transcription by RNA polymerase II"/>
    <property type="evidence" value="ECO:0007669"/>
    <property type="project" value="InterPro"/>
</dbReference>
<name>A0A426Z373_ENSVE</name>
<dbReference type="PANTHER" id="PTHR12809:SF2">
    <property type="entry name" value="MEDIATOR OF RNA POLYMERASE II TRANSCRIPTION SUBUNIT 14"/>
    <property type="match status" value="1"/>
</dbReference>
<dbReference type="EMBL" id="AMZH03008694">
    <property type="protein sequence ID" value="RRT58426.1"/>
    <property type="molecule type" value="Genomic_DNA"/>
</dbReference>
<accession>A0A426Z373</accession>
<comment type="caution">
    <text evidence="1">The sequence shown here is derived from an EMBL/GenBank/DDBJ whole genome shotgun (WGS) entry which is preliminary data.</text>
</comment>
<dbReference type="GO" id="GO:0003712">
    <property type="term" value="F:transcription coregulator activity"/>
    <property type="evidence" value="ECO:0007669"/>
    <property type="project" value="InterPro"/>
</dbReference>
<evidence type="ECO:0000313" key="1">
    <source>
        <dbReference type="EMBL" id="RRT58426.1"/>
    </source>
</evidence>
<dbReference type="PANTHER" id="PTHR12809">
    <property type="entry name" value="MEDIATOR COMPLEX SUBUNIT"/>
    <property type="match status" value="1"/>
</dbReference>
<dbReference type="GO" id="GO:0070847">
    <property type="term" value="C:core mediator complex"/>
    <property type="evidence" value="ECO:0007669"/>
    <property type="project" value="TreeGrafter"/>
</dbReference>
<sequence length="889" mass="96638">VDKDFKLVFNLLESRSDQDGKSSSFGDANQIVRFCRIDIGQMKIVDDELNVSLFDWEKLHSLPNIGTFNQVGGHNIGVDAAVQRPGFSQSAFSSVVDEVFEFGKGPFPTANHLTSSYRIPPFSHLGTPSSGYQGLIPGVSSSNFERELQQSQVHKVKKLPFPRDDSWQRICLRLGKPGTMCWDVKINDPYFRELWELHKGSTMTLWGSGVRIANTSEIDSHIRLDPEGVVLSYKSVEDDSIQRLVSDLRRLSNARLFAHGMQKLIGLGTDGRSEHITKFDLKFLEDFINGGEVASFLDCIRLTAGPLLALCGAIRPARIPVPVSAGNSLVQKQNNFMSSHGLMANPSSTAMQVSSSATATTTLMTQLGSNSLQAATVLSATGRGGPGYVPSSLLPFDVSVVLRGPYWIRIIYRKKFAVDMRCFAGDQVWLQPATPPKRGPAAGGSLPCPQFRPFIIEHVAQGLNALEPNFSGASHVGVQHGSSNANVNSVAQPLAPNTNRVNAATGTGTSRSNSVLGNLVGGTIGRAGSAMLASSGLASGNSGLPLRISPGTCFPVHVKGELNTAFIGLGDDGGYGGGWVPLAALKKVLRGILKYLGVLWLFAHCDSQQLIRLTQCVCFVLFCRSYVFAVSVHRVQLLLQVLSLRRFHHQQQQQQQQNQSATQEELAPGEINEICDYFSRRVASEPYDASRVASFITLLTLPISVLREFLKLISWKKGLSQAHGGDIATAQRSRVELCLENHSGSVLENSETMPCSKSNIHHDRVHSLVDFALTFVLDPAHIPHLNAGGAAWLPNCVSVRLRFSFGEIAHVSFLGMEGSHGGRACWSRHEDWEKCKQRMTRAAEYANGNSAGDASQGRLRLVADALQRTLQVALQQLRDGSLSSSSNGT</sequence>
<dbReference type="AlphaFoldDB" id="A0A426Z373"/>
<proteinExistence type="predicted"/>
<dbReference type="Proteomes" id="UP000287651">
    <property type="component" value="Unassembled WGS sequence"/>
</dbReference>
<organism evidence="1 2">
    <name type="scientific">Ensete ventricosum</name>
    <name type="common">Abyssinian banana</name>
    <name type="synonym">Musa ensete</name>
    <dbReference type="NCBI Taxonomy" id="4639"/>
    <lineage>
        <taxon>Eukaryota</taxon>
        <taxon>Viridiplantae</taxon>
        <taxon>Streptophyta</taxon>
        <taxon>Embryophyta</taxon>
        <taxon>Tracheophyta</taxon>
        <taxon>Spermatophyta</taxon>
        <taxon>Magnoliopsida</taxon>
        <taxon>Liliopsida</taxon>
        <taxon>Zingiberales</taxon>
        <taxon>Musaceae</taxon>
        <taxon>Ensete</taxon>
    </lineage>
</organism>
<dbReference type="InterPro" id="IPR013947">
    <property type="entry name" value="Mediator_Med14"/>
</dbReference>